<evidence type="ECO:0000313" key="1">
    <source>
        <dbReference type="EMBL" id="QHT33184.1"/>
    </source>
</evidence>
<sequence length="148" mass="16576">MSWGTCYAGSNNIHFNFPPIMDDGRNFATWQPGAVINEKIRENNNINSNWDYRSFLQANATKIIEANSISACNNCGACPPQYIGSQNPVSQSNTPYVFASPLDNNQPFGYETSDLKNMYLSRYELQSRMISPSISQAQYMSQGVPRAN</sequence>
<accession>A0A6C0EVH9</accession>
<reference evidence="1" key="1">
    <citation type="journal article" date="2020" name="Nature">
        <title>Giant virus diversity and host interactions through global metagenomics.</title>
        <authorList>
            <person name="Schulz F."/>
            <person name="Roux S."/>
            <person name="Paez-Espino D."/>
            <person name="Jungbluth S."/>
            <person name="Walsh D.A."/>
            <person name="Denef V.J."/>
            <person name="McMahon K.D."/>
            <person name="Konstantinidis K.T."/>
            <person name="Eloe-Fadrosh E.A."/>
            <person name="Kyrpides N.C."/>
            <person name="Woyke T."/>
        </authorList>
    </citation>
    <scope>NUCLEOTIDE SEQUENCE</scope>
    <source>
        <strain evidence="1">GVMAG-M-3300009161-34</strain>
    </source>
</reference>
<dbReference type="AlphaFoldDB" id="A0A6C0EVH9"/>
<proteinExistence type="predicted"/>
<dbReference type="EMBL" id="MN738959">
    <property type="protein sequence ID" value="QHT33184.1"/>
    <property type="molecule type" value="Genomic_DNA"/>
</dbReference>
<organism evidence="1">
    <name type="scientific">viral metagenome</name>
    <dbReference type="NCBI Taxonomy" id="1070528"/>
    <lineage>
        <taxon>unclassified sequences</taxon>
        <taxon>metagenomes</taxon>
        <taxon>organismal metagenomes</taxon>
    </lineage>
</organism>
<protein>
    <submittedName>
        <fullName evidence="1">Uncharacterized protein</fullName>
    </submittedName>
</protein>
<name>A0A6C0EVH9_9ZZZZ</name>